<proteinExistence type="predicted"/>
<dbReference type="AlphaFoldDB" id="A0A8J3YKZ0"/>
<evidence type="ECO:0000313" key="3">
    <source>
        <dbReference type="Proteomes" id="UP000619260"/>
    </source>
</evidence>
<evidence type="ECO:0000259" key="1">
    <source>
        <dbReference type="PROSITE" id="PS51671"/>
    </source>
</evidence>
<name>A0A8J3YKZ0_9ACTN</name>
<keyword evidence="3" id="KW-1185">Reference proteome</keyword>
<sequence>MFGMLLQRVLLRLPDRPGSLGRVTMLMGRLGVDIHQVRVLARDGAHATDEFVVAVPGPVVGGCLVELLEEVEDVRVLGTWPVEESDDEWWPTPEKKAAPA</sequence>
<comment type="caution">
    <text evidence="2">The sequence shown here is derived from an EMBL/GenBank/DDBJ whole genome shotgun (WGS) entry which is preliminary data.</text>
</comment>
<organism evidence="2 3">
    <name type="scientific">Virgisporangium aliadipatigenens</name>
    <dbReference type="NCBI Taxonomy" id="741659"/>
    <lineage>
        <taxon>Bacteria</taxon>
        <taxon>Bacillati</taxon>
        <taxon>Actinomycetota</taxon>
        <taxon>Actinomycetes</taxon>
        <taxon>Micromonosporales</taxon>
        <taxon>Micromonosporaceae</taxon>
        <taxon>Virgisporangium</taxon>
    </lineage>
</organism>
<evidence type="ECO:0000313" key="2">
    <source>
        <dbReference type="EMBL" id="GIJ45825.1"/>
    </source>
</evidence>
<feature type="domain" description="ACT" evidence="1">
    <location>
        <begin position="8"/>
        <end position="81"/>
    </location>
</feature>
<dbReference type="InterPro" id="IPR045865">
    <property type="entry name" value="ACT-like_dom_sf"/>
</dbReference>
<dbReference type="Gene3D" id="3.30.70.260">
    <property type="match status" value="1"/>
</dbReference>
<protein>
    <recommendedName>
        <fullName evidence="1">ACT domain-containing protein</fullName>
    </recommendedName>
</protein>
<dbReference type="Proteomes" id="UP000619260">
    <property type="component" value="Unassembled WGS sequence"/>
</dbReference>
<dbReference type="EMBL" id="BOPF01000008">
    <property type="protein sequence ID" value="GIJ45825.1"/>
    <property type="molecule type" value="Genomic_DNA"/>
</dbReference>
<dbReference type="PROSITE" id="PS51671">
    <property type="entry name" value="ACT"/>
    <property type="match status" value="1"/>
</dbReference>
<reference evidence="2" key="1">
    <citation type="submission" date="2021-01" db="EMBL/GenBank/DDBJ databases">
        <title>Whole genome shotgun sequence of Virgisporangium aliadipatigenens NBRC 105644.</title>
        <authorList>
            <person name="Komaki H."/>
            <person name="Tamura T."/>
        </authorList>
    </citation>
    <scope>NUCLEOTIDE SEQUENCE</scope>
    <source>
        <strain evidence="2">NBRC 105644</strain>
    </source>
</reference>
<dbReference type="Pfam" id="PF01842">
    <property type="entry name" value="ACT"/>
    <property type="match status" value="1"/>
</dbReference>
<gene>
    <name evidence="2" type="ORF">Val02_27110</name>
</gene>
<dbReference type="InterPro" id="IPR002912">
    <property type="entry name" value="ACT_dom"/>
</dbReference>
<dbReference type="SUPFAM" id="SSF55021">
    <property type="entry name" value="ACT-like"/>
    <property type="match status" value="1"/>
</dbReference>
<accession>A0A8J3YKZ0</accession>